<dbReference type="InterPro" id="IPR032675">
    <property type="entry name" value="LRR_dom_sf"/>
</dbReference>
<reference evidence="3 4" key="1">
    <citation type="journal article" date="2018" name="PLoS Genet.">
        <title>Population sequencing reveals clonal diversity and ancestral inbreeding in the grapevine cultivar Chardonnay.</title>
        <authorList>
            <person name="Roach M.J."/>
            <person name="Johnson D.L."/>
            <person name="Bohlmann J."/>
            <person name="van Vuuren H.J."/>
            <person name="Jones S.J."/>
            <person name="Pretorius I.S."/>
            <person name="Schmidt S.A."/>
            <person name="Borneman A.R."/>
        </authorList>
    </citation>
    <scope>NUCLEOTIDE SEQUENCE [LARGE SCALE GENOMIC DNA]</scope>
    <source>
        <strain evidence="4">cv. Chardonnay</strain>
        <tissue evidence="3">Leaf</tissue>
    </source>
</reference>
<dbReference type="PANTHER" id="PTHR47186">
    <property type="entry name" value="LEUCINE-RICH REPEAT-CONTAINING PROTEIN 57"/>
    <property type="match status" value="1"/>
</dbReference>
<protein>
    <submittedName>
        <fullName evidence="3">Putative disease resistance protein RPP1</fullName>
    </submittedName>
</protein>
<feature type="domain" description="Disease resistance protein RPS4B/Roq1-like leucine-rich repeats" evidence="2">
    <location>
        <begin position="62"/>
        <end position="128"/>
    </location>
</feature>
<evidence type="ECO:0000313" key="4">
    <source>
        <dbReference type="Proteomes" id="UP000288805"/>
    </source>
</evidence>
<name>A0A438ICN7_VITVI</name>
<proteinExistence type="predicted"/>
<accession>A0A438ICN7</accession>
<dbReference type="InterPro" id="IPR058546">
    <property type="entry name" value="RPS4B/Roq1-like_LRR"/>
</dbReference>
<gene>
    <name evidence="3" type="primary">RPP1_0</name>
    <name evidence="3" type="ORF">CK203_035631</name>
</gene>
<dbReference type="Gene3D" id="3.80.10.10">
    <property type="entry name" value="Ribonuclease Inhibitor"/>
    <property type="match status" value="1"/>
</dbReference>
<dbReference type="Proteomes" id="UP000288805">
    <property type="component" value="Unassembled WGS sequence"/>
</dbReference>
<evidence type="ECO:0000256" key="1">
    <source>
        <dbReference type="ARBA" id="ARBA00022821"/>
    </source>
</evidence>
<dbReference type="EMBL" id="QGNW01000121">
    <property type="protein sequence ID" value="RVW94486.1"/>
    <property type="molecule type" value="Genomic_DNA"/>
</dbReference>
<dbReference type="SUPFAM" id="SSF52058">
    <property type="entry name" value="L domain-like"/>
    <property type="match status" value="1"/>
</dbReference>
<dbReference type="Pfam" id="PF23286">
    <property type="entry name" value="LRR_13"/>
    <property type="match status" value="1"/>
</dbReference>
<comment type="caution">
    <text evidence="3">The sequence shown here is derived from an EMBL/GenBank/DDBJ whole genome shotgun (WGS) entry which is preliminary data.</text>
</comment>
<evidence type="ECO:0000313" key="3">
    <source>
        <dbReference type="EMBL" id="RVW94486.1"/>
    </source>
</evidence>
<sequence>MGLLLRNSPSSIRCLESLENLNLSYCSNFEKFPEIQWNMKFLKALYLTHTAIKELLNSFGCLQDLEILDLSGCSNLERLPEIQKDMGNLQFLSLDGTAIKGLPCSIGHLTGLYRLDLENCRNLRSLPNICGLKSLEDLFMMVVKSRGFFRDHRGYGTIRTPFVTRNGHDRAAIIN</sequence>
<keyword evidence="1" id="KW-0611">Plant defense</keyword>
<organism evidence="3 4">
    <name type="scientific">Vitis vinifera</name>
    <name type="common">Grape</name>
    <dbReference type="NCBI Taxonomy" id="29760"/>
    <lineage>
        <taxon>Eukaryota</taxon>
        <taxon>Viridiplantae</taxon>
        <taxon>Streptophyta</taxon>
        <taxon>Embryophyta</taxon>
        <taxon>Tracheophyta</taxon>
        <taxon>Spermatophyta</taxon>
        <taxon>Magnoliopsida</taxon>
        <taxon>eudicotyledons</taxon>
        <taxon>Gunneridae</taxon>
        <taxon>Pentapetalae</taxon>
        <taxon>rosids</taxon>
        <taxon>Vitales</taxon>
        <taxon>Vitaceae</taxon>
        <taxon>Viteae</taxon>
        <taxon>Vitis</taxon>
    </lineage>
</organism>
<dbReference type="AlphaFoldDB" id="A0A438ICN7"/>
<dbReference type="PANTHER" id="PTHR47186:SF63">
    <property type="entry name" value="C-JID DOMAIN-CONTAINING PROTEIN"/>
    <property type="match status" value="1"/>
</dbReference>
<evidence type="ECO:0000259" key="2">
    <source>
        <dbReference type="Pfam" id="PF23286"/>
    </source>
</evidence>